<keyword evidence="3 6" id="KW-0812">Transmembrane</keyword>
<keyword evidence="4 6" id="KW-1133">Transmembrane helix</keyword>
<dbReference type="InterPro" id="IPR011701">
    <property type="entry name" value="MFS"/>
</dbReference>
<comment type="subcellular location">
    <subcellularLocation>
        <location evidence="1">Cell membrane</location>
        <topology evidence="1">Multi-pass membrane protein</topology>
    </subcellularLocation>
</comment>
<feature type="transmembrane region" description="Helical" evidence="6">
    <location>
        <begin position="260"/>
        <end position="279"/>
    </location>
</feature>
<feature type="transmembrane region" description="Helical" evidence="6">
    <location>
        <begin position="164"/>
        <end position="183"/>
    </location>
</feature>
<evidence type="ECO:0000256" key="3">
    <source>
        <dbReference type="ARBA" id="ARBA00022692"/>
    </source>
</evidence>
<keyword evidence="5 6" id="KW-0472">Membrane</keyword>
<proteinExistence type="predicted"/>
<feature type="transmembrane region" description="Helical" evidence="6">
    <location>
        <begin position="75"/>
        <end position="95"/>
    </location>
</feature>
<dbReference type="Proteomes" id="UP001597343">
    <property type="component" value="Unassembled WGS sequence"/>
</dbReference>
<feature type="transmembrane region" description="Helical" evidence="6">
    <location>
        <begin position="348"/>
        <end position="370"/>
    </location>
</feature>
<feature type="transmembrane region" description="Helical" evidence="6">
    <location>
        <begin position="49"/>
        <end position="68"/>
    </location>
</feature>
<evidence type="ECO:0000256" key="4">
    <source>
        <dbReference type="ARBA" id="ARBA00022989"/>
    </source>
</evidence>
<evidence type="ECO:0000313" key="9">
    <source>
        <dbReference type="Proteomes" id="UP001597343"/>
    </source>
</evidence>
<keyword evidence="9" id="KW-1185">Reference proteome</keyword>
<evidence type="ECO:0000313" key="8">
    <source>
        <dbReference type="EMBL" id="MFD2172206.1"/>
    </source>
</evidence>
<dbReference type="InterPro" id="IPR005829">
    <property type="entry name" value="Sugar_transporter_CS"/>
</dbReference>
<evidence type="ECO:0000259" key="7">
    <source>
        <dbReference type="PROSITE" id="PS50850"/>
    </source>
</evidence>
<feature type="transmembrane region" description="Helical" evidence="6">
    <location>
        <begin position="12"/>
        <end position="34"/>
    </location>
</feature>
<feature type="transmembrane region" description="Helical" evidence="6">
    <location>
        <begin position="230"/>
        <end position="248"/>
    </location>
</feature>
<dbReference type="Gene3D" id="1.20.1250.20">
    <property type="entry name" value="MFS general substrate transporter like domains"/>
    <property type="match status" value="1"/>
</dbReference>
<sequence>MNQKSVKNNILLIYAYTFATGLFFDRALWVLFLVERGMNMAQVGLLESLLHAAILLFEVPTGMVADLYGRRKSMLIGTFVSLFYALFMMISGNFFTFSLAFALMGLSVTFKSGASQALLYETLQASGRESNYTKIAGNETALLLVSLSIAQWVGGLMAELSWTLVYSSIIVAQLVAMLLVWLIKEPAPPLPELTDASSSQPKRSTIGLWKAQIVDALLVWKKEPSLRKPVVLFVSLVTIMTVVIFYAQEHLKRQGFSTGEIGFIFMLEALLSAVAAKLAHRVERKFQFAPLFRSIYLIFLLLLLLFAAGQGWIAVLLLYGMGLTSTGLEPIFSNFVQARLSSQVRATFFSMISLLTSFGIMLIFPLFGAIVDRIGFSYSFMSLAGLLVLMRILTLKRPVSPS</sequence>
<dbReference type="PROSITE" id="PS50850">
    <property type="entry name" value="MFS"/>
    <property type="match status" value="1"/>
</dbReference>
<dbReference type="PANTHER" id="PTHR23530:SF1">
    <property type="entry name" value="PERMEASE, MAJOR FACILITATOR SUPERFAMILY-RELATED"/>
    <property type="match status" value="1"/>
</dbReference>
<organism evidence="8 9">
    <name type="scientific">Tumebacillus lipolyticus</name>
    <dbReference type="NCBI Taxonomy" id="1280370"/>
    <lineage>
        <taxon>Bacteria</taxon>
        <taxon>Bacillati</taxon>
        <taxon>Bacillota</taxon>
        <taxon>Bacilli</taxon>
        <taxon>Bacillales</taxon>
        <taxon>Alicyclobacillaceae</taxon>
        <taxon>Tumebacillus</taxon>
    </lineage>
</organism>
<reference evidence="9" key="1">
    <citation type="journal article" date="2019" name="Int. J. Syst. Evol. Microbiol.">
        <title>The Global Catalogue of Microorganisms (GCM) 10K type strain sequencing project: providing services to taxonomists for standard genome sequencing and annotation.</title>
        <authorList>
            <consortium name="The Broad Institute Genomics Platform"/>
            <consortium name="The Broad Institute Genome Sequencing Center for Infectious Disease"/>
            <person name="Wu L."/>
            <person name="Ma J."/>
        </authorList>
    </citation>
    <scope>NUCLEOTIDE SEQUENCE [LARGE SCALE GENOMIC DNA]</scope>
    <source>
        <strain evidence="9">CGMCC 1.13574</strain>
    </source>
</reference>
<protein>
    <submittedName>
        <fullName evidence="8">MFS transporter</fullName>
    </submittedName>
</protein>
<evidence type="ECO:0000256" key="2">
    <source>
        <dbReference type="ARBA" id="ARBA00022448"/>
    </source>
</evidence>
<dbReference type="InterPro" id="IPR053160">
    <property type="entry name" value="MFS_DHA3_Transporter"/>
</dbReference>
<keyword evidence="2" id="KW-0813">Transport</keyword>
<evidence type="ECO:0000256" key="6">
    <source>
        <dbReference type="SAM" id="Phobius"/>
    </source>
</evidence>
<accession>A0ABW5A324</accession>
<dbReference type="InterPro" id="IPR036259">
    <property type="entry name" value="MFS_trans_sf"/>
</dbReference>
<evidence type="ECO:0000256" key="5">
    <source>
        <dbReference type="ARBA" id="ARBA00023136"/>
    </source>
</evidence>
<dbReference type="Pfam" id="PF07690">
    <property type="entry name" value="MFS_1"/>
    <property type="match status" value="1"/>
</dbReference>
<dbReference type="InterPro" id="IPR020846">
    <property type="entry name" value="MFS_dom"/>
</dbReference>
<feature type="domain" description="Major facilitator superfamily (MFS) profile" evidence="7">
    <location>
        <begin position="1"/>
        <end position="402"/>
    </location>
</feature>
<evidence type="ECO:0000256" key="1">
    <source>
        <dbReference type="ARBA" id="ARBA00004651"/>
    </source>
</evidence>
<dbReference type="PANTHER" id="PTHR23530">
    <property type="entry name" value="TRANSPORT PROTEIN-RELATED"/>
    <property type="match status" value="1"/>
</dbReference>
<dbReference type="SUPFAM" id="SSF103473">
    <property type="entry name" value="MFS general substrate transporter"/>
    <property type="match status" value="1"/>
</dbReference>
<dbReference type="PROSITE" id="PS00216">
    <property type="entry name" value="SUGAR_TRANSPORT_1"/>
    <property type="match status" value="1"/>
</dbReference>
<gene>
    <name evidence="8" type="ORF">ACFSOY_19860</name>
</gene>
<dbReference type="RefSeq" id="WP_386049595.1">
    <property type="nucleotide sequence ID" value="NZ_JBHUIO010000019.1"/>
</dbReference>
<feature type="transmembrane region" description="Helical" evidence="6">
    <location>
        <begin position="291"/>
        <end position="308"/>
    </location>
</feature>
<dbReference type="EMBL" id="JBHUIO010000019">
    <property type="protein sequence ID" value="MFD2172206.1"/>
    <property type="molecule type" value="Genomic_DNA"/>
</dbReference>
<feature type="transmembrane region" description="Helical" evidence="6">
    <location>
        <begin position="376"/>
        <end position="394"/>
    </location>
</feature>
<comment type="caution">
    <text evidence="8">The sequence shown here is derived from an EMBL/GenBank/DDBJ whole genome shotgun (WGS) entry which is preliminary data.</text>
</comment>
<name>A0ABW5A324_9BACL</name>